<evidence type="ECO:0000313" key="1">
    <source>
        <dbReference type="EMBL" id="GET87510.1"/>
    </source>
</evidence>
<comment type="caution">
    <text evidence="1">The sequence shown here is derived from an EMBL/GenBank/DDBJ whole genome shotgun (WGS) entry which is preliminary data.</text>
</comment>
<proteinExistence type="predicted"/>
<sequence>MSMGTRTGGSPRTAVARRPACIAVEKQSTAVPRSNDASAVDGILVDPELAARIKEANESLLRILQEAHAALHTSKTVTAALETQGEALTFMEESITENEERWRQGRREMRRTKHWYTALAHWLQCKKGGSQLQVANKSPGAPPAARILLGTASVTDLSTCPRPKGTSMTRSHAIRGAMTTQQQAAYFCNADVLGDCSALTKKGNTVERAAVGEETSTNVKGPGLITTSVSLGNHHQAGADEPRVCRCAGVAMCAQMEPTLDEIRGIVGELHDRATIWNTTLTSDLDRMDELIQRTNKICAKNGGTDVR</sequence>
<reference evidence="1" key="1">
    <citation type="submission" date="2019-11" db="EMBL/GenBank/DDBJ databases">
        <title>Leishmania tarentolae CDS.</title>
        <authorList>
            <person name="Goto Y."/>
            <person name="Yamagishi J."/>
        </authorList>
    </citation>
    <scope>NUCLEOTIDE SEQUENCE [LARGE SCALE GENOMIC DNA]</scope>
    <source>
        <strain evidence="1">Parrot Tar II</strain>
    </source>
</reference>
<dbReference type="OrthoDB" id="263116at2759"/>
<dbReference type="Proteomes" id="UP000419144">
    <property type="component" value="Unassembled WGS sequence"/>
</dbReference>
<gene>
    <name evidence="1" type="ORF">LtaPh_1614400</name>
</gene>
<organism evidence="1 2">
    <name type="scientific">Leishmania tarentolae</name>
    <name type="common">Sauroleishmania tarentolae</name>
    <dbReference type="NCBI Taxonomy" id="5689"/>
    <lineage>
        <taxon>Eukaryota</taxon>
        <taxon>Discoba</taxon>
        <taxon>Euglenozoa</taxon>
        <taxon>Kinetoplastea</taxon>
        <taxon>Metakinetoplastina</taxon>
        <taxon>Trypanosomatida</taxon>
        <taxon>Trypanosomatidae</taxon>
        <taxon>Leishmaniinae</taxon>
        <taxon>Leishmania</taxon>
        <taxon>lizard Leishmania</taxon>
    </lineage>
</organism>
<accession>A0A640KCU0</accession>
<name>A0A640KCU0_LEITA</name>
<evidence type="ECO:0000313" key="2">
    <source>
        <dbReference type="Proteomes" id="UP000419144"/>
    </source>
</evidence>
<dbReference type="VEuPathDB" id="TriTrypDB:LtaPh_1614400"/>
<dbReference type="AlphaFoldDB" id="A0A640KCU0"/>
<keyword evidence="2" id="KW-1185">Reference proteome</keyword>
<protein>
    <submittedName>
        <fullName evidence="1">Uncharacterized protein</fullName>
    </submittedName>
</protein>
<dbReference type="EMBL" id="BLBS01000020">
    <property type="protein sequence ID" value="GET87510.1"/>
    <property type="molecule type" value="Genomic_DNA"/>
</dbReference>